<evidence type="ECO:0000313" key="1">
    <source>
        <dbReference type="EMBL" id="PKM91218.1"/>
    </source>
</evidence>
<proteinExistence type="predicted"/>
<evidence type="ECO:0000313" key="2">
    <source>
        <dbReference type="Proteomes" id="UP000233517"/>
    </source>
</evidence>
<dbReference type="AlphaFoldDB" id="A0A2N2E946"/>
<dbReference type="Proteomes" id="UP000233517">
    <property type="component" value="Unassembled WGS sequence"/>
</dbReference>
<dbReference type="EMBL" id="PHAI01000003">
    <property type="protein sequence ID" value="PKM91218.1"/>
    <property type="molecule type" value="Genomic_DNA"/>
</dbReference>
<gene>
    <name evidence="1" type="ORF">CVU82_04185</name>
</gene>
<protein>
    <submittedName>
        <fullName evidence="1">Uncharacterized protein</fullName>
    </submittedName>
</protein>
<reference evidence="1 2" key="1">
    <citation type="journal article" date="2017" name="ISME J.">
        <title>Potential for microbial H2 and metal transformations associated with novel bacteria and archaea in deep terrestrial subsurface sediments.</title>
        <authorList>
            <person name="Hernsdorf A.W."/>
            <person name="Amano Y."/>
            <person name="Miyakawa K."/>
            <person name="Ise K."/>
            <person name="Suzuki Y."/>
            <person name="Anantharaman K."/>
            <person name="Probst A."/>
            <person name="Burstein D."/>
            <person name="Thomas B.C."/>
            <person name="Banfield J.F."/>
        </authorList>
    </citation>
    <scope>NUCLEOTIDE SEQUENCE [LARGE SCALE GENOMIC DNA]</scope>
    <source>
        <strain evidence="1">HGW-Falkowbacteria-1</strain>
    </source>
</reference>
<name>A0A2N2E946_9BACT</name>
<accession>A0A2N2E946</accession>
<organism evidence="1 2">
    <name type="scientific">Candidatus Falkowbacteria bacterium HGW-Falkowbacteria-1</name>
    <dbReference type="NCBI Taxonomy" id="2013768"/>
    <lineage>
        <taxon>Bacteria</taxon>
        <taxon>Candidatus Falkowiibacteriota</taxon>
    </lineage>
</organism>
<sequence length="144" mass="16515">MKKLSEDEQFEVVEKSQFGAGPSDLSTKFVNDLLAIIEEKLNIENYSDLEYYTAVNSHLDFCGVDGFFKLKNNNKDIRVCFDITGNSEVNKHEQGREKIKVGGKSFNVVSLFVDGNKEDYNRKRDERMIEGFANKLVAESKREM</sequence>
<comment type="caution">
    <text evidence="1">The sequence shown here is derived from an EMBL/GenBank/DDBJ whole genome shotgun (WGS) entry which is preliminary data.</text>
</comment>